<dbReference type="Pfam" id="PF13372">
    <property type="entry name" value="Alginate_exp"/>
    <property type="match status" value="1"/>
</dbReference>
<sequence length="457" mass="52860">MKTTILFLFLLISISCFGQQYPDFKSLRYDENYSFLKNDTVKDNWYKTMKFLPLSHSKKHYISFGGSVRFQYFYAENENWGDDPQDSDGYILSRYLFHADFHAGRFFRVFAQTQSSLADSRIDPSPVDQNPLEVHQAFTDFNFINEKSKKLILRAGRQELTYGSQRLVAVRDGPNNRQSFDAVKIITSKDNISGDFFYSHFVVAHDGIFDDSSNKDRQFWGSYFVINKVPVIKNIDVYYFGYERTKATFNDGFGKEERHSVGTRIWGKTENWRYDGEALYQFGDFISKDISAWTASINIGYRFNSVKFHPELGFKAEAISGDKQMGDKQLQTFNPLFPRGGYFGLASVIGPSNLIDFHPGISLQLSKNIDWIIDYDMFWRYSANDGIYGPNTLLIYPGDTTTNKKIGNQLETELIWQPNPFLYFRFESTWFDAGEYIKASGTGKDTFFAGITMQLNF</sequence>
<dbReference type="InterPro" id="IPR053728">
    <property type="entry name" value="Alginate_Permeability_Chnl"/>
</dbReference>
<evidence type="ECO:0000313" key="4">
    <source>
        <dbReference type="Proteomes" id="UP000184071"/>
    </source>
</evidence>
<dbReference type="Proteomes" id="UP000184071">
    <property type="component" value="Unassembled WGS sequence"/>
</dbReference>
<accession>A0A1M5UUG5</accession>
<dbReference type="OrthoDB" id="311329at2"/>
<keyword evidence="4" id="KW-1185">Reference proteome</keyword>
<gene>
    <name evidence="3" type="ORF">SAMN05443663_109156</name>
</gene>
<dbReference type="Gene3D" id="2.40.160.100">
    <property type="match status" value="1"/>
</dbReference>
<feature type="domain" description="Alginate export" evidence="2">
    <location>
        <begin position="61"/>
        <end position="441"/>
    </location>
</feature>
<evidence type="ECO:0000256" key="1">
    <source>
        <dbReference type="SAM" id="SignalP"/>
    </source>
</evidence>
<evidence type="ECO:0000259" key="2">
    <source>
        <dbReference type="Pfam" id="PF13372"/>
    </source>
</evidence>
<reference evidence="4" key="1">
    <citation type="submission" date="2016-11" db="EMBL/GenBank/DDBJ databases">
        <authorList>
            <person name="Varghese N."/>
            <person name="Submissions S."/>
        </authorList>
    </citation>
    <scope>NUCLEOTIDE SEQUENCE [LARGE SCALE GENOMIC DNA]</scope>
    <source>
        <strain evidence="4">DSM 17963</strain>
    </source>
</reference>
<dbReference type="PROSITE" id="PS51257">
    <property type="entry name" value="PROKAR_LIPOPROTEIN"/>
    <property type="match status" value="1"/>
</dbReference>
<organism evidence="3 4">
    <name type="scientific">Flavobacterium defluvii</name>
    <dbReference type="NCBI Taxonomy" id="370979"/>
    <lineage>
        <taxon>Bacteria</taxon>
        <taxon>Pseudomonadati</taxon>
        <taxon>Bacteroidota</taxon>
        <taxon>Flavobacteriia</taxon>
        <taxon>Flavobacteriales</taxon>
        <taxon>Flavobacteriaceae</taxon>
        <taxon>Flavobacterium</taxon>
    </lineage>
</organism>
<dbReference type="STRING" id="370979.SAMN05443663_109156"/>
<name>A0A1M5UUG5_9FLAO</name>
<dbReference type="InterPro" id="IPR025388">
    <property type="entry name" value="Alginate_export_dom"/>
</dbReference>
<dbReference type="AlphaFoldDB" id="A0A1M5UUG5"/>
<protein>
    <submittedName>
        <fullName evidence="3">Alginate export</fullName>
    </submittedName>
</protein>
<dbReference type="EMBL" id="FQWC01000009">
    <property type="protein sequence ID" value="SHH66393.1"/>
    <property type="molecule type" value="Genomic_DNA"/>
</dbReference>
<feature type="chain" id="PRO_5012432060" evidence="1">
    <location>
        <begin position="19"/>
        <end position="457"/>
    </location>
</feature>
<keyword evidence="1" id="KW-0732">Signal</keyword>
<evidence type="ECO:0000313" key="3">
    <source>
        <dbReference type="EMBL" id="SHH66393.1"/>
    </source>
</evidence>
<feature type="signal peptide" evidence="1">
    <location>
        <begin position="1"/>
        <end position="18"/>
    </location>
</feature>
<proteinExistence type="predicted"/>
<dbReference type="RefSeq" id="WP_073417598.1">
    <property type="nucleotide sequence ID" value="NZ_FQWC01000009.1"/>
</dbReference>